<gene>
    <name evidence="6" type="ORF">NYR02_10885</name>
</gene>
<evidence type="ECO:0000313" key="6">
    <source>
        <dbReference type="EMBL" id="MCT7359529.1"/>
    </source>
</evidence>
<dbReference type="GO" id="GO:0005829">
    <property type="term" value="C:cytosol"/>
    <property type="evidence" value="ECO:0007669"/>
    <property type="project" value="TreeGrafter"/>
</dbReference>
<dbReference type="AlphaFoldDB" id="A0A9X2WFK7"/>
<dbReference type="Proteomes" id="UP001147830">
    <property type="component" value="Unassembled WGS sequence"/>
</dbReference>
<sequence length="571" mass="61964">MRKLAVITAFGGINAAGRSSAHHAYQRLVLDELGSQQQQATLNALAQSMNLPLNGDAAWREQIINGTLVRGWDNMDWDASAVPFHQPFTDSDGTPCWRLSHKRLAVQSAGQTPKGFDPALLYPSRHHPRGLQMAVYAASDALGQLGMDWDAIRQRLQPDEIAVYAGSAMGQLDGNGHGGMLQSSLLGKRTSSKQCAMGLSEMPADFINAYVLGNVGATGSMVGACATFLYNLKVALDDIQSGRRRLVIVGNSEAPLTPETVEGYSAMTALITEQKLRDLDGLSAEQTPDFRRASRPFGHNGGFTIAESAQFFVLCDDELALELGLTIYAAVGDVFVNADGYKKSISNPGVGNYLTMGKAMAEARRWLGEDALRHGSFVQAHGSSTPANRTTESHIFSELAGAFNIQNWPVTAVKAHLGHSIAAASADQLLMSLGSWANHIIPGITTTTEIADDVHQQGLNILLQHQPINAEKMPLAFVNAKGFGGNNASGFFVSPQQTHKLLAHKYGNQRWKDYLARNEFVQQQAQDYDQNMTAGKIKPRYCFGENVLEPQDLQISDSEIRIKGWEQAVAL</sequence>
<dbReference type="RefSeq" id="WP_260976397.1">
    <property type="nucleotide sequence ID" value="NZ_JAOANI010000019.1"/>
</dbReference>
<accession>A0A9X2WFK7</accession>
<dbReference type="SUPFAM" id="SSF53901">
    <property type="entry name" value="Thiolase-like"/>
    <property type="match status" value="2"/>
</dbReference>
<feature type="domain" description="Ketosynthase family 3 (KS3)" evidence="5">
    <location>
        <begin position="1"/>
        <end position="494"/>
    </location>
</feature>
<protein>
    <submittedName>
        <fullName evidence="6">Beta-ketoacyl synthase</fullName>
    </submittedName>
</protein>
<dbReference type="CDD" id="cd00828">
    <property type="entry name" value="elong_cond_enzymes"/>
    <property type="match status" value="1"/>
</dbReference>
<keyword evidence="7" id="KW-1185">Reference proteome</keyword>
<dbReference type="PROSITE" id="PS52004">
    <property type="entry name" value="KS3_2"/>
    <property type="match status" value="1"/>
</dbReference>
<proteinExistence type="inferred from homology"/>
<comment type="caution">
    <text evidence="6">The sequence shown here is derived from an EMBL/GenBank/DDBJ whole genome shotgun (WGS) entry which is preliminary data.</text>
</comment>
<dbReference type="Pfam" id="PF02801">
    <property type="entry name" value="Ketoacyl-synt_C"/>
    <property type="match status" value="1"/>
</dbReference>
<dbReference type="InterPro" id="IPR047224">
    <property type="entry name" value="FAS_alpha_su_C"/>
</dbReference>
<dbReference type="InterPro" id="IPR000794">
    <property type="entry name" value="Beta-ketoacyl_synthase"/>
</dbReference>
<keyword evidence="3 4" id="KW-0808">Transferase</keyword>
<dbReference type="Pfam" id="PF00109">
    <property type="entry name" value="ketoacyl-synt"/>
    <property type="match status" value="1"/>
</dbReference>
<evidence type="ECO:0000256" key="3">
    <source>
        <dbReference type="ARBA" id="ARBA00022679"/>
    </source>
</evidence>
<comment type="pathway">
    <text evidence="1">Lipid metabolism; fatty acid biosynthesis.</text>
</comment>
<dbReference type="SMART" id="SM00825">
    <property type="entry name" value="PKS_KS"/>
    <property type="match status" value="1"/>
</dbReference>
<dbReference type="PANTHER" id="PTHR11712">
    <property type="entry name" value="POLYKETIDE SYNTHASE-RELATED"/>
    <property type="match status" value="1"/>
</dbReference>
<dbReference type="GO" id="GO:0006633">
    <property type="term" value="P:fatty acid biosynthetic process"/>
    <property type="evidence" value="ECO:0007669"/>
    <property type="project" value="TreeGrafter"/>
</dbReference>
<dbReference type="GO" id="GO:0004315">
    <property type="term" value="F:3-oxoacyl-[acyl-carrier-protein] synthase activity"/>
    <property type="evidence" value="ECO:0007669"/>
    <property type="project" value="TreeGrafter"/>
</dbReference>
<evidence type="ECO:0000313" key="7">
    <source>
        <dbReference type="Proteomes" id="UP001147830"/>
    </source>
</evidence>
<evidence type="ECO:0000256" key="1">
    <source>
        <dbReference type="ARBA" id="ARBA00005194"/>
    </source>
</evidence>
<dbReference type="InterPro" id="IPR020841">
    <property type="entry name" value="PKS_Beta-ketoAc_synthase_dom"/>
</dbReference>
<dbReference type="EMBL" id="JAOANI010000019">
    <property type="protein sequence ID" value="MCT7359529.1"/>
    <property type="molecule type" value="Genomic_DNA"/>
</dbReference>
<dbReference type="Gene3D" id="3.40.47.10">
    <property type="match status" value="1"/>
</dbReference>
<dbReference type="InterPro" id="IPR014031">
    <property type="entry name" value="Ketoacyl_synth_C"/>
</dbReference>
<organism evidence="6 7">
    <name type="scientific">Thalassolituus pacificus</name>
    <dbReference type="NCBI Taxonomy" id="2975440"/>
    <lineage>
        <taxon>Bacteria</taxon>
        <taxon>Pseudomonadati</taxon>
        <taxon>Pseudomonadota</taxon>
        <taxon>Gammaproteobacteria</taxon>
        <taxon>Oceanospirillales</taxon>
        <taxon>Oceanospirillaceae</taxon>
        <taxon>Thalassolituus</taxon>
    </lineage>
</organism>
<dbReference type="InterPro" id="IPR016039">
    <property type="entry name" value="Thiolase-like"/>
</dbReference>
<dbReference type="InterPro" id="IPR014030">
    <property type="entry name" value="Ketoacyl_synth_N"/>
</dbReference>
<name>A0A9X2WFK7_9GAMM</name>
<comment type="similarity">
    <text evidence="2 4">Belongs to the thiolase-like superfamily. Beta-ketoacyl-ACP synthases family.</text>
</comment>
<evidence type="ECO:0000259" key="5">
    <source>
        <dbReference type="PROSITE" id="PS52004"/>
    </source>
</evidence>
<evidence type="ECO:0000256" key="2">
    <source>
        <dbReference type="ARBA" id="ARBA00008467"/>
    </source>
</evidence>
<evidence type="ECO:0000256" key="4">
    <source>
        <dbReference type="RuleBase" id="RU003694"/>
    </source>
</evidence>
<dbReference type="PANTHER" id="PTHR11712:SF336">
    <property type="entry name" value="3-OXOACYL-[ACYL-CARRIER-PROTEIN] SYNTHASE, MITOCHONDRIAL"/>
    <property type="match status" value="1"/>
</dbReference>
<reference evidence="6" key="2">
    <citation type="submission" date="2022-08" db="EMBL/GenBank/DDBJ databases">
        <authorList>
            <person name="Dong C."/>
        </authorList>
    </citation>
    <scope>NUCLEOTIDE SEQUENCE</scope>
    <source>
        <strain evidence="6">59MF3M-4</strain>
    </source>
</reference>
<reference evidence="6" key="1">
    <citation type="journal article" date="2022" name="Front. Microbiol.">
        <title>Genome-based taxonomic rearrangement of Oceanobacter-related bacteria including the description of Thalassolituus hydrocarbonoclasticus sp. nov. and Thalassolituus pacificus sp. nov. and emended description of the genus Thalassolituus.</title>
        <authorList>
            <person name="Dong C."/>
            <person name="Wei L."/>
            <person name="Wang J."/>
            <person name="Lai Q."/>
            <person name="Huang Z."/>
            <person name="Shao Z."/>
        </authorList>
    </citation>
    <scope>NUCLEOTIDE SEQUENCE</scope>
    <source>
        <strain evidence="6">59MF3M-4</strain>
    </source>
</reference>